<keyword evidence="2" id="KW-1185">Reference proteome</keyword>
<protein>
    <submittedName>
        <fullName evidence="1">Uncharacterized protein</fullName>
    </submittedName>
</protein>
<dbReference type="AlphaFoldDB" id="A0A9D4I950"/>
<dbReference type="Proteomes" id="UP000828390">
    <property type="component" value="Unassembled WGS sequence"/>
</dbReference>
<name>A0A9D4I950_DREPO</name>
<reference evidence="1" key="2">
    <citation type="submission" date="2020-11" db="EMBL/GenBank/DDBJ databases">
        <authorList>
            <person name="McCartney M.A."/>
            <person name="Auch B."/>
            <person name="Kono T."/>
            <person name="Mallez S."/>
            <person name="Becker A."/>
            <person name="Gohl D.M."/>
            <person name="Silverstein K.A.T."/>
            <person name="Koren S."/>
            <person name="Bechman K.B."/>
            <person name="Herman A."/>
            <person name="Abrahante J.E."/>
            <person name="Garbe J."/>
        </authorList>
    </citation>
    <scope>NUCLEOTIDE SEQUENCE</scope>
    <source>
        <strain evidence="1">Duluth1</strain>
        <tissue evidence="1">Whole animal</tissue>
    </source>
</reference>
<dbReference type="EMBL" id="JAIWYP010000010">
    <property type="protein sequence ID" value="KAH3751613.1"/>
    <property type="molecule type" value="Genomic_DNA"/>
</dbReference>
<proteinExistence type="predicted"/>
<reference evidence="1" key="1">
    <citation type="journal article" date="2019" name="bioRxiv">
        <title>The Genome of the Zebra Mussel, Dreissena polymorpha: A Resource for Invasive Species Research.</title>
        <authorList>
            <person name="McCartney M.A."/>
            <person name="Auch B."/>
            <person name="Kono T."/>
            <person name="Mallez S."/>
            <person name="Zhang Y."/>
            <person name="Obille A."/>
            <person name="Becker A."/>
            <person name="Abrahante J.E."/>
            <person name="Garbe J."/>
            <person name="Badalamenti J.P."/>
            <person name="Herman A."/>
            <person name="Mangelson H."/>
            <person name="Liachko I."/>
            <person name="Sullivan S."/>
            <person name="Sone E.D."/>
            <person name="Koren S."/>
            <person name="Silverstein K.A.T."/>
            <person name="Beckman K.B."/>
            <person name="Gohl D.M."/>
        </authorList>
    </citation>
    <scope>NUCLEOTIDE SEQUENCE</scope>
    <source>
        <strain evidence="1">Duluth1</strain>
        <tissue evidence="1">Whole animal</tissue>
    </source>
</reference>
<evidence type="ECO:0000313" key="1">
    <source>
        <dbReference type="EMBL" id="KAH3751613.1"/>
    </source>
</evidence>
<gene>
    <name evidence="1" type="ORF">DPMN_186181</name>
</gene>
<accession>A0A9D4I950</accession>
<evidence type="ECO:0000313" key="2">
    <source>
        <dbReference type="Proteomes" id="UP000828390"/>
    </source>
</evidence>
<organism evidence="1 2">
    <name type="scientific">Dreissena polymorpha</name>
    <name type="common">Zebra mussel</name>
    <name type="synonym">Mytilus polymorpha</name>
    <dbReference type="NCBI Taxonomy" id="45954"/>
    <lineage>
        <taxon>Eukaryota</taxon>
        <taxon>Metazoa</taxon>
        <taxon>Spiralia</taxon>
        <taxon>Lophotrochozoa</taxon>
        <taxon>Mollusca</taxon>
        <taxon>Bivalvia</taxon>
        <taxon>Autobranchia</taxon>
        <taxon>Heteroconchia</taxon>
        <taxon>Euheterodonta</taxon>
        <taxon>Imparidentia</taxon>
        <taxon>Neoheterodontei</taxon>
        <taxon>Myida</taxon>
        <taxon>Dreissenoidea</taxon>
        <taxon>Dreissenidae</taxon>
        <taxon>Dreissena</taxon>
    </lineage>
</organism>
<comment type="caution">
    <text evidence="1">The sequence shown here is derived from an EMBL/GenBank/DDBJ whole genome shotgun (WGS) entry which is preliminary data.</text>
</comment>
<sequence>MSERNDSFERENTNSSLDETYLYSENGFGNSRLMTSFAEGDVASETGSISVIERDITCEEFMADDNTYKLFIDAMKILREQSVDGEIV</sequence>